<dbReference type="AlphaFoldDB" id="A0AAJ0GQC1"/>
<organism evidence="1 2">
    <name type="scientific">Chaetomium strumarium</name>
    <dbReference type="NCBI Taxonomy" id="1170767"/>
    <lineage>
        <taxon>Eukaryota</taxon>
        <taxon>Fungi</taxon>
        <taxon>Dikarya</taxon>
        <taxon>Ascomycota</taxon>
        <taxon>Pezizomycotina</taxon>
        <taxon>Sordariomycetes</taxon>
        <taxon>Sordariomycetidae</taxon>
        <taxon>Sordariales</taxon>
        <taxon>Chaetomiaceae</taxon>
        <taxon>Chaetomium</taxon>
    </lineage>
</organism>
<accession>A0AAJ0GQC1</accession>
<name>A0AAJ0GQC1_9PEZI</name>
<dbReference type="GeneID" id="87886789"/>
<protein>
    <submittedName>
        <fullName evidence="1">Uncharacterized protein</fullName>
    </submittedName>
</protein>
<dbReference type="RefSeq" id="XP_062719740.1">
    <property type="nucleotide sequence ID" value="XM_062867960.1"/>
</dbReference>
<proteinExistence type="predicted"/>
<comment type="caution">
    <text evidence="1">The sequence shown here is derived from an EMBL/GenBank/DDBJ whole genome shotgun (WGS) entry which is preliminary data.</text>
</comment>
<keyword evidence="2" id="KW-1185">Reference proteome</keyword>
<evidence type="ECO:0000313" key="1">
    <source>
        <dbReference type="EMBL" id="KAK3303960.1"/>
    </source>
</evidence>
<dbReference type="EMBL" id="JAUDZG010000005">
    <property type="protein sequence ID" value="KAK3303960.1"/>
    <property type="molecule type" value="Genomic_DNA"/>
</dbReference>
<reference evidence="1" key="1">
    <citation type="journal article" date="2023" name="Mol. Phylogenet. Evol.">
        <title>Genome-scale phylogeny and comparative genomics of the fungal order Sordariales.</title>
        <authorList>
            <person name="Hensen N."/>
            <person name="Bonometti L."/>
            <person name="Westerberg I."/>
            <person name="Brannstrom I.O."/>
            <person name="Guillou S."/>
            <person name="Cros-Aarteil S."/>
            <person name="Calhoun S."/>
            <person name="Haridas S."/>
            <person name="Kuo A."/>
            <person name="Mondo S."/>
            <person name="Pangilinan J."/>
            <person name="Riley R."/>
            <person name="LaButti K."/>
            <person name="Andreopoulos B."/>
            <person name="Lipzen A."/>
            <person name="Chen C."/>
            <person name="Yan M."/>
            <person name="Daum C."/>
            <person name="Ng V."/>
            <person name="Clum A."/>
            <person name="Steindorff A."/>
            <person name="Ohm R.A."/>
            <person name="Martin F."/>
            <person name="Silar P."/>
            <person name="Natvig D.O."/>
            <person name="Lalanne C."/>
            <person name="Gautier V."/>
            <person name="Ament-Velasquez S.L."/>
            <person name="Kruys A."/>
            <person name="Hutchinson M.I."/>
            <person name="Powell A.J."/>
            <person name="Barry K."/>
            <person name="Miller A.N."/>
            <person name="Grigoriev I.V."/>
            <person name="Debuchy R."/>
            <person name="Gladieux P."/>
            <person name="Hiltunen Thoren M."/>
            <person name="Johannesson H."/>
        </authorList>
    </citation>
    <scope>NUCLEOTIDE SEQUENCE</scope>
    <source>
        <strain evidence="1">CBS 333.67</strain>
    </source>
</reference>
<sequence>MALTLTPTTNNMAPWITVLTYAWANADSWRIEDADVEGEDGQLGRGDAELEHSSRMGDLLRVQYSMPKRLAGAMVLQPSRDTETMSPKGWQPASATNNDTQRYIASRFNSSIFSTLHN</sequence>
<gene>
    <name evidence="1" type="ORF">B0T15DRAFT_512168</name>
</gene>
<dbReference type="Proteomes" id="UP001273166">
    <property type="component" value="Unassembled WGS sequence"/>
</dbReference>
<evidence type="ECO:0000313" key="2">
    <source>
        <dbReference type="Proteomes" id="UP001273166"/>
    </source>
</evidence>
<reference evidence="1" key="2">
    <citation type="submission" date="2023-06" db="EMBL/GenBank/DDBJ databases">
        <authorList>
            <consortium name="Lawrence Berkeley National Laboratory"/>
            <person name="Mondo S.J."/>
            <person name="Hensen N."/>
            <person name="Bonometti L."/>
            <person name="Westerberg I."/>
            <person name="Brannstrom I.O."/>
            <person name="Guillou S."/>
            <person name="Cros-Aarteil S."/>
            <person name="Calhoun S."/>
            <person name="Haridas S."/>
            <person name="Kuo A."/>
            <person name="Pangilinan J."/>
            <person name="Riley R."/>
            <person name="Labutti K."/>
            <person name="Andreopoulos B."/>
            <person name="Lipzen A."/>
            <person name="Chen C."/>
            <person name="Yanf M."/>
            <person name="Daum C."/>
            <person name="Ng V."/>
            <person name="Clum A."/>
            <person name="Steindorff A."/>
            <person name="Ohm R."/>
            <person name="Martin F."/>
            <person name="Silar P."/>
            <person name="Natvig D."/>
            <person name="Lalanne C."/>
            <person name="Gautier V."/>
            <person name="Ament-Velasquez S.L."/>
            <person name="Kruys A."/>
            <person name="Hutchinson M.I."/>
            <person name="Powell A.J."/>
            <person name="Barry K."/>
            <person name="Miller A.N."/>
            <person name="Grigoriev I.V."/>
            <person name="Debuchy R."/>
            <person name="Gladieux P."/>
            <person name="Thoren M.H."/>
            <person name="Johannesson H."/>
        </authorList>
    </citation>
    <scope>NUCLEOTIDE SEQUENCE</scope>
    <source>
        <strain evidence="1">CBS 333.67</strain>
    </source>
</reference>